<gene>
    <name evidence="3" type="ORF">GMARGA_LOCUS13838</name>
</gene>
<keyword evidence="1" id="KW-0833">Ubl conjugation pathway</keyword>
<evidence type="ECO:0000256" key="1">
    <source>
        <dbReference type="ARBA" id="ARBA00022786"/>
    </source>
</evidence>
<keyword evidence="4" id="KW-1185">Reference proteome</keyword>
<dbReference type="EMBL" id="CAJVQB010008937">
    <property type="protein sequence ID" value="CAG8724821.1"/>
    <property type="molecule type" value="Genomic_DNA"/>
</dbReference>
<protein>
    <submittedName>
        <fullName evidence="3">19201_t:CDS:1</fullName>
    </submittedName>
</protein>
<dbReference type="Pfam" id="PF12436">
    <property type="entry name" value="USP7_ICP0_bdg"/>
    <property type="match status" value="1"/>
</dbReference>
<name>A0ABN7V370_GIGMA</name>
<accession>A0ABN7V370</accession>
<evidence type="ECO:0000313" key="3">
    <source>
        <dbReference type="EMBL" id="CAG8724821.1"/>
    </source>
</evidence>
<evidence type="ECO:0000313" key="4">
    <source>
        <dbReference type="Proteomes" id="UP000789901"/>
    </source>
</evidence>
<feature type="domain" description="Ubiquitin carboxyl-terminal hydrolase 7 ICP0-binding" evidence="2">
    <location>
        <begin position="152"/>
        <end position="296"/>
    </location>
</feature>
<reference evidence="3 4" key="1">
    <citation type="submission" date="2021-06" db="EMBL/GenBank/DDBJ databases">
        <authorList>
            <person name="Kallberg Y."/>
            <person name="Tangrot J."/>
            <person name="Rosling A."/>
        </authorList>
    </citation>
    <scope>NUCLEOTIDE SEQUENCE [LARGE SCALE GENOMIC DNA]</scope>
    <source>
        <strain evidence="3 4">120-4 pot B 10/14</strain>
    </source>
</reference>
<proteinExistence type="predicted"/>
<comment type="caution">
    <text evidence="3">The sequence shown here is derived from an EMBL/GenBank/DDBJ whole genome shotgun (WGS) entry which is preliminary data.</text>
</comment>
<sequence>HYYALLKPEKNRKWLKFEDNFIIPVTDKEVLESSYRGKGSNVLFLSVIQTCGRNVKRFINTYMLVYICECDIENILLPVQPQDIPDYLHECLNEERTLYEQRKKEDNSYLPAKIVTPNNFACHQGFDLANFNDQQYPLSDVPLFKVLKIEQIRFWIFVKCQNKTARPDTLISDDFIDMTMKEIHTEMASKQNKLKLFLEVAYRPINDKSWFLPIEEENSHVIVFFKYFNTDTQSLDYVRDIIPILCEKKKYPPHTPLKIYKEIKPKMIEELDPNLTFQQSEIDHSNIICFQKVLTDEM</sequence>
<dbReference type="Proteomes" id="UP000789901">
    <property type="component" value="Unassembled WGS sequence"/>
</dbReference>
<feature type="non-terminal residue" evidence="3">
    <location>
        <position position="1"/>
    </location>
</feature>
<dbReference type="InterPro" id="IPR038765">
    <property type="entry name" value="Papain-like_cys_pep_sf"/>
</dbReference>
<dbReference type="Gene3D" id="3.10.20.90">
    <property type="entry name" value="Phosphatidylinositol 3-kinase Catalytic Subunit, Chain A, domain 1"/>
    <property type="match status" value="1"/>
</dbReference>
<evidence type="ECO:0000259" key="2">
    <source>
        <dbReference type="Pfam" id="PF12436"/>
    </source>
</evidence>
<organism evidence="3 4">
    <name type="scientific">Gigaspora margarita</name>
    <dbReference type="NCBI Taxonomy" id="4874"/>
    <lineage>
        <taxon>Eukaryota</taxon>
        <taxon>Fungi</taxon>
        <taxon>Fungi incertae sedis</taxon>
        <taxon>Mucoromycota</taxon>
        <taxon>Glomeromycotina</taxon>
        <taxon>Glomeromycetes</taxon>
        <taxon>Diversisporales</taxon>
        <taxon>Gigasporaceae</taxon>
        <taxon>Gigaspora</taxon>
    </lineage>
</organism>
<dbReference type="SUPFAM" id="SSF54001">
    <property type="entry name" value="Cysteine proteinases"/>
    <property type="match status" value="1"/>
</dbReference>
<dbReference type="InterPro" id="IPR024729">
    <property type="entry name" value="USP7_ICP0-binding_dom"/>
</dbReference>